<evidence type="ECO:0000313" key="7">
    <source>
        <dbReference type="EMBL" id="NYI08506.1"/>
    </source>
</evidence>
<dbReference type="GO" id="GO:0016020">
    <property type="term" value="C:membrane"/>
    <property type="evidence" value="ECO:0007669"/>
    <property type="project" value="UniProtKB-SubCell"/>
</dbReference>
<accession>A0A7Y9YAA4</accession>
<dbReference type="InterPro" id="IPR044880">
    <property type="entry name" value="NCX_ion-bd_dom_sf"/>
</dbReference>
<evidence type="ECO:0000256" key="2">
    <source>
        <dbReference type="ARBA" id="ARBA00022692"/>
    </source>
</evidence>
<organism evidence="7 8">
    <name type="scientific">Nocardioides marinus</name>
    <dbReference type="NCBI Taxonomy" id="374514"/>
    <lineage>
        <taxon>Bacteria</taxon>
        <taxon>Bacillati</taxon>
        <taxon>Actinomycetota</taxon>
        <taxon>Actinomycetes</taxon>
        <taxon>Propionibacteriales</taxon>
        <taxon>Nocardioidaceae</taxon>
        <taxon>Nocardioides</taxon>
    </lineage>
</organism>
<feature type="transmembrane region" description="Helical" evidence="5">
    <location>
        <begin position="71"/>
        <end position="90"/>
    </location>
</feature>
<comment type="caution">
    <text evidence="7">The sequence shown here is derived from an EMBL/GenBank/DDBJ whole genome shotgun (WGS) entry which is preliminary data.</text>
</comment>
<comment type="subcellular location">
    <subcellularLocation>
        <location evidence="1">Membrane</location>
        <topology evidence="1">Multi-pass membrane protein</topology>
    </subcellularLocation>
</comment>
<evidence type="ECO:0000259" key="6">
    <source>
        <dbReference type="Pfam" id="PF01699"/>
    </source>
</evidence>
<keyword evidence="2 5" id="KW-0812">Transmembrane</keyword>
<feature type="domain" description="Sodium/calcium exchanger membrane region" evidence="6">
    <location>
        <begin position="245"/>
        <end position="389"/>
    </location>
</feature>
<dbReference type="RefSeq" id="WP_179529612.1">
    <property type="nucleotide sequence ID" value="NZ_BAAAPP010000002.1"/>
</dbReference>
<feature type="transmembrane region" description="Helical" evidence="5">
    <location>
        <begin position="165"/>
        <end position="186"/>
    </location>
</feature>
<dbReference type="Pfam" id="PF01699">
    <property type="entry name" value="Na_Ca_ex"/>
    <property type="match status" value="2"/>
</dbReference>
<feature type="transmembrane region" description="Helical" evidence="5">
    <location>
        <begin position="240"/>
        <end position="257"/>
    </location>
</feature>
<keyword evidence="8" id="KW-1185">Reference proteome</keyword>
<gene>
    <name evidence="7" type="ORF">BKA05_000021</name>
</gene>
<feature type="transmembrane region" description="Helical" evidence="5">
    <location>
        <begin position="398"/>
        <end position="417"/>
    </location>
</feature>
<proteinExistence type="predicted"/>
<dbReference type="AlphaFoldDB" id="A0A7Y9YAA4"/>
<dbReference type="EMBL" id="JACBZI010000001">
    <property type="protein sequence ID" value="NYI08506.1"/>
    <property type="molecule type" value="Genomic_DNA"/>
</dbReference>
<feature type="transmembrane region" description="Helical" evidence="5">
    <location>
        <begin position="192"/>
        <end position="211"/>
    </location>
</feature>
<dbReference type="GO" id="GO:0055085">
    <property type="term" value="P:transmembrane transport"/>
    <property type="evidence" value="ECO:0007669"/>
    <property type="project" value="InterPro"/>
</dbReference>
<feature type="domain" description="Sodium/calcium exchanger membrane region" evidence="6">
    <location>
        <begin position="44"/>
        <end position="211"/>
    </location>
</feature>
<feature type="transmembrane region" description="Helical" evidence="5">
    <location>
        <begin position="126"/>
        <end position="144"/>
    </location>
</feature>
<evidence type="ECO:0000313" key="8">
    <source>
        <dbReference type="Proteomes" id="UP000537326"/>
    </source>
</evidence>
<evidence type="ECO:0000256" key="5">
    <source>
        <dbReference type="SAM" id="Phobius"/>
    </source>
</evidence>
<dbReference type="InterPro" id="IPR004837">
    <property type="entry name" value="NaCa_Exmemb"/>
</dbReference>
<feature type="transmembrane region" description="Helical" evidence="5">
    <location>
        <begin position="277"/>
        <end position="298"/>
    </location>
</feature>
<evidence type="ECO:0000256" key="3">
    <source>
        <dbReference type="ARBA" id="ARBA00022989"/>
    </source>
</evidence>
<feature type="transmembrane region" description="Helical" evidence="5">
    <location>
        <begin position="319"/>
        <end position="337"/>
    </location>
</feature>
<reference evidence="7 8" key="1">
    <citation type="submission" date="2020-07" db="EMBL/GenBank/DDBJ databases">
        <title>Sequencing the genomes of 1000 actinobacteria strains.</title>
        <authorList>
            <person name="Klenk H.-P."/>
        </authorList>
    </citation>
    <scope>NUCLEOTIDE SEQUENCE [LARGE SCALE GENOMIC DNA]</scope>
    <source>
        <strain evidence="7 8">DSM 18248</strain>
    </source>
</reference>
<feature type="transmembrane region" description="Helical" evidence="5">
    <location>
        <begin position="349"/>
        <end position="367"/>
    </location>
</feature>
<keyword evidence="4 5" id="KW-0472">Membrane</keyword>
<dbReference type="Proteomes" id="UP000537326">
    <property type="component" value="Unassembled WGS sequence"/>
</dbReference>
<feature type="transmembrane region" description="Helical" evidence="5">
    <location>
        <begin position="44"/>
        <end position="64"/>
    </location>
</feature>
<protein>
    <submittedName>
        <fullName evidence="7">Cation:H+ antiporter</fullName>
    </submittedName>
</protein>
<keyword evidence="3 5" id="KW-1133">Transmembrane helix</keyword>
<evidence type="ECO:0000256" key="4">
    <source>
        <dbReference type="ARBA" id="ARBA00023136"/>
    </source>
</evidence>
<dbReference type="Gene3D" id="1.20.1420.30">
    <property type="entry name" value="NCX, central ion-binding region"/>
    <property type="match status" value="2"/>
</dbReference>
<sequence length="451" mass="47110">MDGPRTRLPVPLPLLAAAALALPGSLHGLATYVGIPTVELTPPLLVLLYGLAIVGAAFALAWAAEAAQVDINAGIALALLALVAVLPEYAVDFVFTAQCGTAYAAEGGSPDVCGLALANMTGANRILVGVGWPLVVLVSALAVRRAARGGTPAPVRPTTPGRTRVHIAPVMSVEVGFLLVATLYSLTLPLRSSLTLLDSAVLLAIFAAYAWRLAQMPATEPELSGVSHWIGSQPRGSRRAWVGSLFVGAALVILFSAEHFAESLVETGSDLGVDEFLLVQWIAPLASESPELMVACLLAWRLKGGDALGALLSSKVNQWTLLVGGLPIVFALTHLGLDGLPVDAEQRYELLITGAQSLLAIALLVTLRLTVRSALLLLTLFMVQLVASVLGSDRVHEVTILAMSGVYLALAVVLLGLRRRAVGEMARTAFVRDLSTVATESPGSSESPGRR</sequence>
<name>A0A7Y9YAA4_9ACTN</name>
<feature type="transmembrane region" description="Helical" evidence="5">
    <location>
        <begin position="374"/>
        <end position="392"/>
    </location>
</feature>
<evidence type="ECO:0000256" key="1">
    <source>
        <dbReference type="ARBA" id="ARBA00004141"/>
    </source>
</evidence>